<dbReference type="Pfam" id="PF06627">
    <property type="entry name" value="DUF1153"/>
    <property type="match status" value="1"/>
</dbReference>
<evidence type="ECO:0000256" key="1">
    <source>
        <dbReference type="SAM" id="MobiDB-lite"/>
    </source>
</evidence>
<evidence type="ECO:0000313" key="2">
    <source>
        <dbReference type="EMBL" id="KCZ89133.1"/>
    </source>
</evidence>
<dbReference type="GO" id="GO:0043565">
    <property type="term" value="F:sequence-specific DNA binding"/>
    <property type="evidence" value="ECO:0007669"/>
    <property type="project" value="InterPro"/>
</dbReference>
<dbReference type="RefSeq" id="WP_035580335.1">
    <property type="nucleotide sequence ID" value="NZ_ARYJ01000004.1"/>
</dbReference>
<protein>
    <recommendedName>
        <fullName evidence="4">DUF1153 domain-containing protein</fullName>
    </recommendedName>
</protein>
<comment type="caution">
    <text evidence="2">The sequence shown here is derived from an EMBL/GenBank/DDBJ whole genome shotgun (WGS) entry which is preliminary data.</text>
</comment>
<organism evidence="2 3">
    <name type="scientific">Hyphomonas jannaschiana VP2</name>
    <dbReference type="NCBI Taxonomy" id="1280952"/>
    <lineage>
        <taxon>Bacteria</taxon>
        <taxon>Pseudomonadati</taxon>
        <taxon>Pseudomonadota</taxon>
        <taxon>Alphaproteobacteria</taxon>
        <taxon>Hyphomonadales</taxon>
        <taxon>Hyphomonadaceae</taxon>
        <taxon>Hyphomonas</taxon>
    </lineage>
</organism>
<proteinExistence type="predicted"/>
<dbReference type="Gene3D" id="1.10.10.10">
    <property type="entry name" value="Winged helix-like DNA-binding domain superfamily/Winged helix DNA-binding domain"/>
    <property type="match status" value="1"/>
</dbReference>
<dbReference type="OrthoDB" id="9796775at2"/>
<dbReference type="InterPro" id="IPR010921">
    <property type="entry name" value="Trp_repressor/repl_initiator"/>
</dbReference>
<gene>
    <name evidence="2" type="ORF">HJA_07547</name>
</gene>
<dbReference type="EMBL" id="ARYJ01000004">
    <property type="protein sequence ID" value="KCZ89133.1"/>
    <property type="molecule type" value="Genomic_DNA"/>
</dbReference>
<dbReference type="AlphaFoldDB" id="A0A059FF62"/>
<evidence type="ECO:0008006" key="4">
    <source>
        <dbReference type="Google" id="ProtNLM"/>
    </source>
</evidence>
<dbReference type="Proteomes" id="UP000024816">
    <property type="component" value="Unassembled WGS sequence"/>
</dbReference>
<dbReference type="STRING" id="1280952.HJA_07547"/>
<accession>A0A059FF62</accession>
<dbReference type="InterPro" id="IPR036388">
    <property type="entry name" value="WH-like_DNA-bd_sf"/>
</dbReference>
<dbReference type="InterPro" id="IPR009534">
    <property type="entry name" value="DUF1153"/>
</dbReference>
<name>A0A059FF62_9PROT</name>
<evidence type="ECO:0000313" key="3">
    <source>
        <dbReference type="Proteomes" id="UP000024816"/>
    </source>
</evidence>
<dbReference type="eggNOG" id="ENOG5031CDG">
    <property type="taxonomic scope" value="Bacteria"/>
</dbReference>
<reference evidence="2 3" key="1">
    <citation type="journal article" date="2014" name="Antonie Van Leeuwenhoek">
        <title>Hyphomonas beringensis sp. nov. and Hyphomonas chukchiensis sp. nov., isolated from surface seawater of the Bering Sea and Chukchi Sea.</title>
        <authorList>
            <person name="Li C."/>
            <person name="Lai Q."/>
            <person name="Li G."/>
            <person name="Dong C."/>
            <person name="Wang J."/>
            <person name="Liao Y."/>
            <person name="Shao Z."/>
        </authorList>
    </citation>
    <scope>NUCLEOTIDE SEQUENCE [LARGE SCALE GENOMIC DNA]</scope>
    <source>
        <strain evidence="2 3">VP2</strain>
    </source>
</reference>
<dbReference type="PATRIC" id="fig|1280952.3.peg.1497"/>
<keyword evidence="3" id="KW-1185">Reference proteome</keyword>
<dbReference type="SUPFAM" id="SSF48295">
    <property type="entry name" value="TrpR-like"/>
    <property type="match status" value="1"/>
</dbReference>
<feature type="region of interest" description="Disordered" evidence="1">
    <location>
        <begin position="1"/>
        <end position="24"/>
    </location>
</feature>
<sequence length="90" mass="10305">MEQQNAKPMSVKGPDGQKLTMADLPSPNISRWVTRRKAEVVAAVAGGLLSRKAACDRYNLTDEEFEGWERLYLRHGTKGLRTTRLQQYRR</sequence>